<dbReference type="EMBL" id="KK119760">
    <property type="protein sequence ID" value="KFM76674.1"/>
    <property type="molecule type" value="Genomic_DNA"/>
</dbReference>
<gene>
    <name evidence="1" type="ORF">X975_16060</name>
</gene>
<name>A0A087UH35_STEMI</name>
<organism evidence="1 2">
    <name type="scientific">Stegodyphus mimosarum</name>
    <name type="common">African social velvet spider</name>
    <dbReference type="NCBI Taxonomy" id="407821"/>
    <lineage>
        <taxon>Eukaryota</taxon>
        <taxon>Metazoa</taxon>
        <taxon>Ecdysozoa</taxon>
        <taxon>Arthropoda</taxon>
        <taxon>Chelicerata</taxon>
        <taxon>Arachnida</taxon>
        <taxon>Araneae</taxon>
        <taxon>Araneomorphae</taxon>
        <taxon>Entelegynae</taxon>
        <taxon>Eresoidea</taxon>
        <taxon>Eresidae</taxon>
        <taxon>Stegodyphus</taxon>
    </lineage>
</organism>
<accession>A0A087UH35</accession>
<protein>
    <submittedName>
        <fullName evidence="1">Uncharacterized protein</fullName>
    </submittedName>
</protein>
<dbReference type="AlphaFoldDB" id="A0A087UH35"/>
<reference evidence="1 2" key="1">
    <citation type="submission" date="2013-11" db="EMBL/GenBank/DDBJ databases">
        <title>Genome sequencing of Stegodyphus mimosarum.</title>
        <authorList>
            <person name="Bechsgaard J."/>
        </authorList>
    </citation>
    <scope>NUCLEOTIDE SEQUENCE [LARGE SCALE GENOMIC DNA]</scope>
</reference>
<feature type="non-terminal residue" evidence="1">
    <location>
        <position position="65"/>
    </location>
</feature>
<sequence>MIFYLYDIHRRLTDCSEYEDPSLSDFISASALCVQLLQKHEDAHMCLSKVAELVYVKNNFNVTSR</sequence>
<evidence type="ECO:0000313" key="2">
    <source>
        <dbReference type="Proteomes" id="UP000054359"/>
    </source>
</evidence>
<dbReference type="Proteomes" id="UP000054359">
    <property type="component" value="Unassembled WGS sequence"/>
</dbReference>
<evidence type="ECO:0000313" key="1">
    <source>
        <dbReference type="EMBL" id="KFM76674.1"/>
    </source>
</evidence>
<proteinExistence type="predicted"/>
<keyword evidence="2" id="KW-1185">Reference proteome</keyword>